<evidence type="ECO:0000313" key="2">
    <source>
        <dbReference type="EMBL" id="WPH03115.1"/>
    </source>
</evidence>
<evidence type="ECO:0000256" key="1">
    <source>
        <dbReference type="SAM" id="MobiDB-lite"/>
    </source>
</evidence>
<organism evidence="2 3">
    <name type="scientific">Acrodontium crateriforme</name>
    <dbReference type="NCBI Taxonomy" id="150365"/>
    <lineage>
        <taxon>Eukaryota</taxon>
        <taxon>Fungi</taxon>
        <taxon>Dikarya</taxon>
        <taxon>Ascomycota</taxon>
        <taxon>Pezizomycotina</taxon>
        <taxon>Dothideomycetes</taxon>
        <taxon>Dothideomycetidae</taxon>
        <taxon>Mycosphaerellales</taxon>
        <taxon>Teratosphaeriaceae</taxon>
        <taxon>Acrodontium</taxon>
    </lineage>
</organism>
<feature type="compositionally biased region" description="Gly residues" evidence="1">
    <location>
        <begin position="34"/>
        <end position="43"/>
    </location>
</feature>
<evidence type="ECO:0000313" key="3">
    <source>
        <dbReference type="Proteomes" id="UP001303373"/>
    </source>
</evidence>
<reference evidence="2 3" key="1">
    <citation type="submission" date="2023-11" db="EMBL/GenBank/DDBJ databases">
        <title>An acidophilic fungus is an integral part of prey digestion in a carnivorous sundew plant.</title>
        <authorList>
            <person name="Tsai I.J."/>
        </authorList>
    </citation>
    <scope>NUCLEOTIDE SEQUENCE [LARGE SCALE GENOMIC DNA]</scope>
    <source>
        <strain evidence="2">169a</strain>
    </source>
</reference>
<dbReference type="AlphaFoldDB" id="A0AAQ3M888"/>
<proteinExistence type="predicted"/>
<protein>
    <submittedName>
        <fullName evidence="2">Uncharacterized protein</fullName>
    </submittedName>
</protein>
<dbReference type="PANTHER" id="PTHR40636">
    <property type="entry name" value="CSBD-LIKE DOMAIN-CONTAINING PROTEIN"/>
    <property type="match status" value="1"/>
</dbReference>
<feature type="region of interest" description="Disordered" evidence="1">
    <location>
        <begin position="1"/>
        <end position="86"/>
    </location>
</feature>
<dbReference type="Proteomes" id="UP001303373">
    <property type="component" value="Chromosome 9"/>
</dbReference>
<gene>
    <name evidence="2" type="ORF">R9X50_00599000</name>
</gene>
<name>A0AAQ3M888_9PEZI</name>
<sequence length="86" mass="8129">MDFGKKENGVEGAAKSVTSTVGSGAAGLSNTVGGVVGSAGRGLGTTINDTTGTKAVGDGLQGVTDGVEDASSSAARGAKNAGEWKA</sequence>
<dbReference type="EMBL" id="CP138588">
    <property type="protein sequence ID" value="WPH03115.1"/>
    <property type="molecule type" value="Genomic_DNA"/>
</dbReference>
<keyword evidence="3" id="KW-1185">Reference proteome</keyword>
<accession>A0AAQ3M888</accession>
<dbReference type="PANTHER" id="PTHR40636:SF1">
    <property type="entry name" value="CSBD-LIKE DOMAIN-CONTAINING PROTEIN"/>
    <property type="match status" value="1"/>
</dbReference>